<dbReference type="Proteomes" id="UP001595593">
    <property type="component" value="Unassembled WGS sequence"/>
</dbReference>
<evidence type="ECO:0000313" key="2">
    <source>
        <dbReference type="EMBL" id="MFC3127220.1"/>
    </source>
</evidence>
<keyword evidence="3" id="KW-1185">Reference proteome</keyword>
<gene>
    <name evidence="2" type="ORF">ACFOD4_19300</name>
</gene>
<feature type="compositionally biased region" description="Low complexity" evidence="1">
    <location>
        <begin position="88"/>
        <end position="101"/>
    </location>
</feature>
<dbReference type="RefSeq" id="WP_379599079.1">
    <property type="nucleotide sequence ID" value="NZ_JBHRTN010000020.1"/>
</dbReference>
<sequence length="181" mass="19433">MAELTPEDRLAAEARGCRFLAATPQQVATMAMQRRVFWVEGQAWLAMRRDGFFETAATLQRLLREPLPEPAQEAEAAVAAPGQPETPPVEAAPAPEALIAATKPPAADPAERVKLRQKPRPAASATLARAGHAGPEARDAAALAETARLVCACLSGRSMAWQELDALIRGTHQAVLRMRSR</sequence>
<accession>A0ABV7G6Z0</accession>
<evidence type="ECO:0000256" key="1">
    <source>
        <dbReference type="SAM" id="MobiDB-lite"/>
    </source>
</evidence>
<reference evidence="3" key="1">
    <citation type="journal article" date="2019" name="Int. J. Syst. Evol. Microbiol.">
        <title>The Global Catalogue of Microorganisms (GCM) 10K type strain sequencing project: providing services to taxonomists for standard genome sequencing and annotation.</title>
        <authorList>
            <consortium name="The Broad Institute Genomics Platform"/>
            <consortium name="The Broad Institute Genome Sequencing Center for Infectious Disease"/>
            <person name="Wu L."/>
            <person name="Ma J."/>
        </authorList>
    </citation>
    <scope>NUCLEOTIDE SEQUENCE [LARGE SCALE GENOMIC DNA]</scope>
    <source>
        <strain evidence="3">KCTC 52094</strain>
    </source>
</reference>
<comment type="caution">
    <text evidence="2">The sequence shown here is derived from an EMBL/GenBank/DDBJ whole genome shotgun (WGS) entry which is preliminary data.</text>
</comment>
<feature type="compositionally biased region" description="Low complexity" evidence="1">
    <location>
        <begin position="70"/>
        <end position="81"/>
    </location>
</feature>
<dbReference type="EMBL" id="JBHRTN010000020">
    <property type="protein sequence ID" value="MFC3127220.1"/>
    <property type="molecule type" value="Genomic_DNA"/>
</dbReference>
<feature type="region of interest" description="Disordered" evidence="1">
    <location>
        <begin position="70"/>
        <end position="135"/>
    </location>
</feature>
<proteinExistence type="predicted"/>
<protein>
    <submittedName>
        <fullName evidence="2">Uncharacterized protein</fullName>
    </submittedName>
</protein>
<organism evidence="2 3">
    <name type="scientific">Teichococcus globiformis</name>
    <dbReference type="NCBI Taxonomy" id="2307229"/>
    <lineage>
        <taxon>Bacteria</taxon>
        <taxon>Pseudomonadati</taxon>
        <taxon>Pseudomonadota</taxon>
        <taxon>Alphaproteobacteria</taxon>
        <taxon>Acetobacterales</taxon>
        <taxon>Roseomonadaceae</taxon>
        <taxon>Roseomonas</taxon>
    </lineage>
</organism>
<name>A0ABV7G6Z0_9PROT</name>
<evidence type="ECO:0000313" key="3">
    <source>
        <dbReference type="Proteomes" id="UP001595593"/>
    </source>
</evidence>